<evidence type="ECO:0000313" key="2">
    <source>
        <dbReference type="Proteomes" id="UP000228380"/>
    </source>
</evidence>
<feature type="region of interest" description="Disordered" evidence="1">
    <location>
        <begin position="211"/>
        <end position="232"/>
    </location>
</feature>
<evidence type="ECO:0000313" key="3">
    <source>
        <dbReference type="RefSeq" id="XP_038970848.1"/>
    </source>
</evidence>
<reference evidence="3" key="2">
    <citation type="submission" date="2025-08" db="UniProtKB">
        <authorList>
            <consortium name="RefSeq"/>
        </authorList>
    </citation>
    <scope>IDENTIFICATION</scope>
    <source>
        <tissue evidence="3">Young leaves</tissue>
    </source>
</reference>
<dbReference type="KEGG" id="pda:103706431"/>
<organism evidence="2 3">
    <name type="scientific">Phoenix dactylifera</name>
    <name type="common">Date palm</name>
    <dbReference type="NCBI Taxonomy" id="42345"/>
    <lineage>
        <taxon>Eukaryota</taxon>
        <taxon>Viridiplantae</taxon>
        <taxon>Streptophyta</taxon>
        <taxon>Embryophyta</taxon>
        <taxon>Tracheophyta</taxon>
        <taxon>Spermatophyta</taxon>
        <taxon>Magnoliopsida</taxon>
        <taxon>Liliopsida</taxon>
        <taxon>Arecaceae</taxon>
        <taxon>Coryphoideae</taxon>
        <taxon>Phoeniceae</taxon>
        <taxon>Phoenix</taxon>
    </lineage>
</organism>
<evidence type="ECO:0000256" key="1">
    <source>
        <dbReference type="SAM" id="MobiDB-lite"/>
    </source>
</evidence>
<dbReference type="AlphaFoldDB" id="A0A8B8ZHD5"/>
<feature type="compositionally biased region" description="Gly residues" evidence="1">
    <location>
        <begin position="278"/>
        <end position="299"/>
    </location>
</feature>
<dbReference type="GeneID" id="103706431"/>
<reference evidence="2" key="1">
    <citation type="journal article" date="2019" name="Nat. Commun.">
        <title>Genome-wide association mapping of date palm fruit traits.</title>
        <authorList>
            <person name="Hazzouri K.M."/>
            <person name="Gros-Balthazard M."/>
            <person name="Flowers J.M."/>
            <person name="Copetti D."/>
            <person name="Lemansour A."/>
            <person name="Lebrun M."/>
            <person name="Masmoudi K."/>
            <person name="Ferrand S."/>
            <person name="Dhar M.I."/>
            <person name="Fresquez Z.A."/>
            <person name="Rosas U."/>
            <person name="Zhang J."/>
            <person name="Talag J."/>
            <person name="Lee S."/>
            <person name="Kudrna D."/>
            <person name="Powell R.F."/>
            <person name="Leitch I.J."/>
            <person name="Krueger R.R."/>
            <person name="Wing R.A."/>
            <person name="Amiri K.M.A."/>
            <person name="Purugganan M.D."/>
        </authorList>
    </citation>
    <scope>NUCLEOTIDE SEQUENCE [LARGE SCALE GENOMIC DNA]</scope>
    <source>
        <strain evidence="2">cv. Khalas</strain>
    </source>
</reference>
<dbReference type="Proteomes" id="UP000228380">
    <property type="component" value="Chromosome 17"/>
</dbReference>
<dbReference type="OrthoDB" id="10615578at2759"/>
<name>A0A8B8ZHD5_PHODC</name>
<keyword evidence="2" id="KW-1185">Reference proteome</keyword>
<accession>A0A8B8ZHD5</accession>
<sequence>MSATTLPPCSPMRTNRVKPETLLACKWCWATILVLPSHCPRPNKNAFLHHPFPYKTLCVAPSFPPHAWLQASLITSNMLHSMATSRVLSLQAFALLWVVPLCSASRGLLAAEVKDYGAGHGIAGSLGGQGVGYGGSAHGGMYGGGPYGAGGEQETNYYGGEASGGNTGGSNGYDGWGPWGEHGIGFNGGSPGGDDGFGGYGAHWAPGGDAGGEHYSGGEHGGSYNGGRGGSAGGSGSYDAGGASGGGSWTGYWFSSGSNGGGGAGGSVSYGAGDEHNGGSGGSASHGGANGYGNLGGGGGDHEGHPP</sequence>
<feature type="region of interest" description="Disordered" evidence="1">
    <location>
        <begin position="262"/>
        <end position="307"/>
    </location>
</feature>
<proteinExistence type="predicted"/>
<gene>
    <name evidence="3" type="primary">LOC103706431</name>
</gene>
<dbReference type="RefSeq" id="XP_038970848.1">
    <property type="nucleotide sequence ID" value="XM_039114920.1"/>
</dbReference>
<protein>
    <submittedName>
        <fullName evidence="3">Glycine-rich cell wall structural protein 1.8-like</fullName>
    </submittedName>
</protein>